<evidence type="ECO:0000256" key="6">
    <source>
        <dbReference type="ARBA" id="ARBA00023136"/>
    </source>
</evidence>
<evidence type="ECO:0000256" key="3">
    <source>
        <dbReference type="ARBA" id="ARBA00022679"/>
    </source>
</evidence>
<feature type="transmembrane region" description="Helical" evidence="8">
    <location>
        <begin position="340"/>
        <end position="358"/>
    </location>
</feature>
<dbReference type="InterPro" id="IPR050879">
    <property type="entry name" value="Acyltransferase_3"/>
</dbReference>
<name>A0A838XFH4_9ACTN</name>
<keyword evidence="11" id="KW-1185">Reference proteome</keyword>
<feature type="transmembrane region" description="Helical" evidence="8">
    <location>
        <begin position="20"/>
        <end position="36"/>
    </location>
</feature>
<dbReference type="PANTHER" id="PTHR23028:SF53">
    <property type="entry name" value="ACYL_TRANSF_3 DOMAIN-CONTAINING PROTEIN"/>
    <property type="match status" value="1"/>
</dbReference>
<evidence type="ECO:0000313" key="10">
    <source>
        <dbReference type="EMBL" id="MBA4608742.1"/>
    </source>
</evidence>
<dbReference type="EMBL" id="JACEOG010000001">
    <property type="protein sequence ID" value="MBA4608742.1"/>
    <property type="molecule type" value="Genomic_DNA"/>
</dbReference>
<feature type="transmembrane region" description="Helical" evidence="8">
    <location>
        <begin position="300"/>
        <end position="320"/>
    </location>
</feature>
<dbReference type="AlphaFoldDB" id="A0A838XFH4"/>
<sequence>MKIAEMLRTSQGARSAPLDGVRGLAVVVLLAYHFGVEALQGAWIGISLFFVFSGYVITTILLKEQARFGRVSYLEFFRRRARRLLPALALLIVVVGTWALVAADHATRREMKGDILATLGFVQNWRLVSQADQYFAELGDPSFFRHVWTLSVEEQFYLVAPFAAVLLVRHVASRATRVVVVLGLALLSAWWMAQVGLATSEAVAHSYYGTDTRVQALLAGMAVAFAVGPDRHGRRPRPMTSWTAGFWAWAATLTSIVGFFVVPPLAPVMFEKGGMLVLSLLTAVGLAGAVQSGSGLFRRVFSWGPLVYLGILTYGLYLWHWPVALWIDRYAPDLSGPAELLLGSAATFAIAAASFHLIELPVMLGGLSQLTGTVGRGRVLAVATTCAVVVLAFAVGRVPTVEQDIAAGRVPQLVEGSDPYVPGDEQIRVGIYGDSVPHYLSKRFPRSTYGDIELVNLAVEGCSLLPLTTYWSPGYREPVKASCRQSREEMASVLERERVDVLVLMVGTDLGTLHEREDGSLVQPGSDELRTMVDEQLDDLRAAADSAGVSQVQLVTLPCREVSVDRLPSPPFDQEWMADHPEIAGHLADPVAANGWFEEWAARSDAPVLDLYDALQCSEGFQRRVNGVTLFEDALHFSDEATPMVWTWLAPAIRERWRTRA</sequence>
<dbReference type="RefSeq" id="WP_181755514.1">
    <property type="nucleotide sequence ID" value="NZ_JACEOG010000001.1"/>
</dbReference>
<evidence type="ECO:0000256" key="2">
    <source>
        <dbReference type="ARBA" id="ARBA00022475"/>
    </source>
</evidence>
<evidence type="ECO:0000256" key="7">
    <source>
        <dbReference type="ARBA" id="ARBA00023315"/>
    </source>
</evidence>
<keyword evidence="2" id="KW-1003">Cell membrane</keyword>
<comment type="caution">
    <text evidence="10">The sequence shown here is derived from an EMBL/GenBank/DDBJ whole genome shotgun (WGS) entry which is preliminary data.</text>
</comment>
<evidence type="ECO:0000256" key="1">
    <source>
        <dbReference type="ARBA" id="ARBA00004651"/>
    </source>
</evidence>
<dbReference type="GO" id="GO:0016747">
    <property type="term" value="F:acyltransferase activity, transferring groups other than amino-acyl groups"/>
    <property type="evidence" value="ECO:0007669"/>
    <property type="project" value="InterPro"/>
</dbReference>
<dbReference type="GO" id="GO:0005886">
    <property type="term" value="C:plasma membrane"/>
    <property type="evidence" value="ECO:0007669"/>
    <property type="project" value="UniProtKB-SubCell"/>
</dbReference>
<dbReference type="Proteomes" id="UP000550354">
    <property type="component" value="Unassembled WGS sequence"/>
</dbReference>
<organism evidence="10 11">
    <name type="scientific">Aeromicrobium phoceense</name>
    <dbReference type="NCBI Taxonomy" id="2754045"/>
    <lineage>
        <taxon>Bacteria</taxon>
        <taxon>Bacillati</taxon>
        <taxon>Actinomycetota</taxon>
        <taxon>Actinomycetes</taxon>
        <taxon>Propionibacteriales</taxon>
        <taxon>Nocardioidaceae</taxon>
        <taxon>Aeromicrobium</taxon>
    </lineage>
</organism>
<gene>
    <name evidence="10" type="ORF">H1W00_09685</name>
</gene>
<feature type="transmembrane region" description="Helical" evidence="8">
    <location>
        <begin position="83"/>
        <end position="103"/>
    </location>
</feature>
<evidence type="ECO:0000313" key="11">
    <source>
        <dbReference type="Proteomes" id="UP000550354"/>
    </source>
</evidence>
<keyword evidence="6 8" id="KW-0472">Membrane</keyword>
<protein>
    <submittedName>
        <fullName evidence="10">Acyltransferase family protein</fullName>
    </submittedName>
</protein>
<dbReference type="SUPFAM" id="SSF52266">
    <property type="entry name" value="SGNH hydrolase"/>
    <property type="match status" value="1"/>
</dbReference>
<feature type="transmembrane region" description="Helical" evidence="8">
    <location>
        <begin position="147"/>
        <end position="168"/>
    </location>
</feature>
<dbReference type="InterPro" id="IPR002656">
    <property type="entry name" value="Acyl_transf_3_dom"/>
</dbReference>
<dbReference type="Pfam" id="PF01757">
    <property type="entry name" value="Acyl_transf_3"/>
    <property type="match status" value="1"/>
</dbReference>
<dbReference type="Gene3D" id="3.40.50.1110">
    <property type="entry name" value="SGNH hydrolase"/>
    <property type="match status" value="1"/>
</dbReference>
<evidence type="ECO:0000256" key="8">
    <source>
        <dbReference type="SAM" id="Phobius"/>
    </source>
</evidence>
<feature type="domain" description="Acyltransferase 3" evidence="9">
    <location>
        <begin position="18"/>
        <end position="353"/>
    </location>
</feature>
<feature type="transmembrane region" description="Helical" evidence="8">
    <location>
        <begin position="213"/>
        <end position="229"/>
    </location>
</feature>
<evidence type="ECO:0000256" key="4">
    <source>
        <dbReference type="ARBA" id="ARBA00022692"/>
    </source>
</evidence>
<feature type="transmembrane region" description="Helical" evidence="8">
    <location>
        <begin position="241"/>
        <end position="262"/>
    </location>
</feature>
<keyword evidence="7 10" id="KW-0012">Acyltransferase</keyword>
<feature type="transmembrane region" description="Helical" evidence="8">
    <location>
        <begin position="274"/>
        <end position="293"/>
    </location>
</feature>
<dbReference type="InterPro" id="IPR036514">
    <property type="entry name" value="SGNH_hydro_sf"/>
</dbReference>
<keyword evidence="5 8" id="KW-1133">Transmembrane helix</keyword>
<evidence type="ECO:0000256" key="5">
    <source>
        <dbReference type="ARBA" id="ARBA00022989"/>
    </source>
</evidence>
<dbReference type="PANTHER" id="PTHR23028">
    <property type="entry name" value="ACETYLTRANSFERASE"/>
    <property type="match status" value="1"/>
</dbReference>
<reference evidence="10 11" key="1">
    <citation type="submission" date="2020-07" db="EMBL/GenBank/DDBJ databases">
        <title>Draft genome and description of Aeromicrobium phoceense strain Marseille-Q0843 isolated from healthy skin swab.</title>
        <authorList>
            <person name="Boxberger M."/>
            <person name="La Scola B."/>
        </authorList>
    </citation>
    <scope>NUCLEOTIDE SEQUENCE [LARGE SCALE GENOMIC DNA]</scope>
    <source>
        <strain evidence="10 11">Marseille-Q0843</strain>
    </source>
</reference>
<keyword evidence="4 8" id="KW-0812">Transmembrane</keyword>
<comment type="subcellular location">
    <subcellularLocation>
        <location evidence="1">Cell membrane</location>
        <topology evidence="1">Multi-pass membrane protein</topology>
    </subcellularLocation>
</comment>
<dbReference type="GO" id="GO:0009103">
    <property type="term" value="P:lipopolysaccharide biosynthetic process"/>
    <property type="evidence" value="ECO:0007669"/>
    <property type="project" value="TreeGrafter"/>
</dbReference>
<proteinExistence type="predicted"/>
<accession>A0A838XFH4</accession>
<feature type="transmembrane region" description="Helical" evidence="8">
    <location>
        <begin position="42"/>
        <end position="62"/>
    </location>
</feature>
<keyword evidence="3 10" id="KW-0808">Transferase</keyword>
<feature type="transmembrane region" description="Helical" evidence="8">
    <location>
        <begin position="379"/>
        <end position="396"/>
    </location>
</feature>
<feature type="transmembrane region" description="Helical" evidence="8">
    <location>
        <begin position="175"/>
        <end position="193"/>
    </location>
</feature>
<evidence type="ECO:0000259" key="9">
    <source>
        <dbReference type="Pfam" id="PF01757"/>
    </source>
</evidence>